<proteinExistence type="predicted"/>
<sequence length="203" mass="22640">MLDHVFTDVISALRDAFEGAFLERQAFEEHFQVDIQLGDVSWETSYGLPGEGQPPRIVAHISFDWPSWSQTAYRKWYVDESIDELPAIEMEIVLRIQRIKDNPDLAAVRSLLPVLSPLIGNGRLERAGLTVEATYLDDEALAEHAVEATYEGMYELAEESLADGANTLLDEHFGALGGWVAAMLVKLGDIKYSFLPADTPDNE</sequence>
<reference evidence="1" key="1">
    <citation type="submission" date="2020-05" db="EMBL/GenBank/DDBJ databases">
        <authorList>
            <person name="Chiriac C."/>
            <person name="Salcher M."/>
            <person name="Ghai R."/>
            <person name="Kavagutti S V."/>
        </authorList>
    </citation>
    <scope>NUCLEOTIDE SEQUENCE</scope>
</reference>
<dbReference type="EMBL" id="CAFAAL010000220">
    <property type="protein sequence ID" value="CAB4819152.1"/>
    <property type="molecule type" value="Genomic_DNA"/>
</dbReference>
<protein>
    <submittedName>
        <fullName evidence="1">Unannotated protein</fullName>
    </submittedName>
</protein>
<dbReference type="AlphaFoldDB" id="A0A6J6ZBW4"/>
<evidence type="ECO:0000313" key="1">
    <source>
        <dbReference type="EMBL" id="CAB4819152.1"/>
    </source>
</evidence>
<gene>
    <name evidence="1" type="ORF">UFOPK3004_01738</name>
</gene>
<accession>A0A6J6ZBW4</accession>
<organism evidence="1">
    <name type="scientific">freshwater metagenome</name>
    <dbReference type="NCBI Taxonomy" id="449393"/>
    <lineage>
        <taxon>unclassified sequences</taxon>
        <taxon>metagenomes</taxon>
        <taxon>ecological metagenomes</taxon>
    </lineage>
</organism>
<name>A0A6J6ZBW4_9ZZZZ</name>